<dbReference type="PROSITE" id="PS01331">
    <property type="entry name" value="THYMIDYLATE_KINASE"/>
    <property type="match status" value="1"/>
</dbReference>
<keyword evidence="15" id="KW-1185">Reference proteome</keyword>
<proteinExistence type="inferred from homology"/>
<evidence type="ECO:0000256" key="5">
    <source>
        <dbReference type="ARBA" id="ARBA00022727"/>
    </source>
</evidence>
<feature type="compositionally biased region" description="Low complexity" evidence="11">
    <location>
        <begin position="12"/>
        <end position="26"/>
    </location>
</feature>
<dbReference type="PANTHER" id="PTHR10344:SF4">
    <property type="entry name" value="UMP-CMP KINASE 2, MITOCHONDRIAL"/>
    <property type="match status" value="1"/>
</dbReference>
<keyword evidence="5 10" id="KW-0545">Nucleotide biosynthesis</keyword>
<dbReference type="InterPro" id="IPR036259">
    <property type="entry name" value="MFS_trans_sf"/>
</dbReference>
<protein>
    <recommendedName>
        <fullName evidence="3 10">Thymidylate kinase</fullName>
        <ecNumber evidence="2 10">2.7.4.9</ecNumber>
    </recommendedName>
    <alternativeName>
        <fullName evidence="10">dTMP kinase</fullName>
    </alternativeName>
</protein>
<dbReference type="InterPro" id="IPR039430">
    <property type="entry name" value="Thymidylate_kin-like_dom"/>
</dbReference>
<feature type="transmembrane region" description="Helical" evidence="12">
    <location>
        <begin position="267"/>
        <end position="286"/>
    </location>
</feature>
<dbReference type="EMBL" id="JBHMDM010000005">
    <property type="protein sequence ID" value="MFB9377542.1"/>
    <property type="molecule type" value="Genomic_DNA"/>
</dbReference>
<evidence type="ECO:0000256" key="1">
    <source>
        <dbReference type="ARBA" id="ARBA00009776"/>
    </source>
</evidence>
<feature type="transmembrane region" description="Helical" evidence="12">
    <location>
        <begin position="205"/>
        <end position="222"/>
    </location>
</feature>
<keyword evidence="12" id="KW-0472">Membrane</keyword>
<feature type="compositionally biased region" description="Basic residues" evidence="11">
    <location>
        <begin position="701"/>
        <end position="710"/>
    </location>
</feature>
<gene>
    <name evidence="10 14" type="primary">tmk</name>
    <name evidence="14" type="ORF">ACFFVI_11220</name>
</gene>
<dbReference type="HAMAP" id="MF_00165">
    <property type="entry name" value="Thymidylate_kinase"/>
    <property type="match status" value="1"/>
</dbReference>
<dbReference type="CDD" id="cd01672">
    <property type="entry name" value="TMPK"/>
    <property type="match status" value="1"/>
</dbReference>
<evidence type="ECO:0000256" key="11">
    <source>
        <dbReference type="SAM" id="MobiDB-lite"/>
    </source>
</evidence>
<dbReference type="Proteomes" id="UP001589748">
    <property type="component" value="Unassembled WGS sequence"/>
</dbReference>
<dbReference type="InterPro" id="IPR018095">
    <property type="entry name" value="Thymidylate_kin_CS"/>
</dbReference>
<evidence type="ECO:0000256" key="10">
    <source>
        <dbReference type="HAMAP-Rule" id="MF_00165"/>
    </source>
</evidence>
<reference evidence="14 15" key="1">
    <citation type="submission" date="2024-09" db="EMBL/GenBank/DDBJ databases">
        <authorList>
            <person name="Sun Q."/>
            <person name="Mori K."/>
        </authorList>
    </citation>
    <scope>NUCLEOTIDE SEQUENCE [LARGE SCALE GENOMIC DNA]</scope>
    <source>
        <strain evidence="14 15">TISTR 1856</strain>
    </source>
</reference>
<feature type="transmembrane region" description="Helical" evidence="12">
    <location>
        <begin position="418"/>
        <end position="445"/>
    </location>
</feature>
<keyword evidence="12" id="KW-1133">Transmembrane helix</keyword>
<name>A0ABV5LTY6_9ACTN</name>
<feature type="transmembrane region" description="Helical" evidence="12">
    <location>
        <begin position="83"/>
        <end position="104"/>
    </location>
</feature>
<evidence type="ECO:0000256" key="9">
    <source>
        <dbReference type="ARBA" id="ARBA00048743"/>
    </source>
</evidence>
<keyword evidence="4 10" id="KW-0808">Transferase</keyword>
<keyword evidence="12" id="KW-0812">Transmembrane</keyword>
<feature type="binding site" evidence="10">
    <location>
        <begin position="483"/>
        <end position="490"/>
    </location>
    <ligand>
        <name>ATP</name>
        <dbReference type="ChEBI" id="CHEBI:30616"/>
    </ligand>
</feature>
<feature type="region of interest" description="Disordered" evidence="11">
    <location>
        <begin position="688"/>
        <end position="762"/>
    </location>
</feature>
<dbReference type="Gene3D" id="1.20.1250.20">
    <property type="entry name" value="MFS general substrate transporter like domains"/>
    <property type="match status" value="1"/>
</dbReference>
<dbReference type="GO" id="GO:0004798">
    <property type="term" value="F:dTMP kinase activity"/>
    <property type="evidence" value="ECO:0007669"/>
    <property type="project" value="UniProtKB-EC"/>
</dbReference>
<dbReference type="EC" id="2.7.4.9" evidence="2 10"/>
<feature type="domain" description="Thymidylate kinase-like" evidence="13">
    <location>
        <begin position="481"/>
        <end position="675"/>
    </location>
</feature>
<evidence type="ECO:0000256" key="2">
    <source>
        <dbReference type="ARBA" id="ARBA00012980"/>
    </source>
</evidence>
<dbReference type="InterPro" id="IPR027417">
    <property type="entry name" value="P-loop_NTPase"/>
</dbReference>
<keyword evidence="8 10" id="KW-0067">ATP-binding</keyword>
<dbReference type="Pfam" id="PF02223">
    <property type="entry name" value="Thymidylate_kin"/>
    <property type="match status" value="1"/>
</dbReference>
<dbReference type="Gene3D" id="3.40.50.300">
    <property type="entry name" value="P-loop containing nucleotide triphosphate hydrolases"/>
    <property type="match status" value="1"/>
</dbReference>
<dbReference type="NCBIfam" id="TIGR00041">
    <property type="entry name" value="DTMP_kinase"/>
    <property type="match status" value="1"/>
</dbReference>
<organism evidence="14 15">
    <name type="scientific">Kineococcus gynurae</name>
    <dbReference type="NCBI Taxonomy" id="452979"/>
    <lineage>
        <taxon>Bacteria</taxon>
        <taxon>Bacillati</taxon>
        <taxon>Actinomycetota</taxon>
        <taxon>Actinomycetes</taxon>
        <taxon>Kineosporiales</taxon>
        <taxon>Kineosporiaceae</taxon>
        <taxon>Kineococcus</taxon>
    </lineage>
</organism>
<keyword evidence="6 10" id="KW-0547">Nucleotide-binding</keyword>
<accession>A0ABV5LTY6</accession>
<evidence type="ECO:0000259" key="13">
    <source>
        <dbReference type="Pfam" id="PF02223"/>
    </source>
</evidence>
<feature type="transmembrane region" description="Helical" evidence="12">
    <location>
        <begin position="393"/>
        <end position="412"/>
    </location>
</feature>
<evidence type="ECO:0000256" key="4">
    <source>
        <dbReference type="ARBA" id="ARBA00022679"/>
    </source>
</evidence>
<evidence type="ECO:0000313" key="14">
    <source>
        <dbReference type="EMBL" id="MFB9377542.1"/>
    </source>
</evidence>
<comment type="catalytic activity">
    <reaction evidence="9 10">
        <text>dTMP + ATP = dTDP + ADP</text>
        <dbReference type="Rhea" id="RHEA:13517"/>
        <dbReference type="ChEBI" id="CHEBI:30616"/>
        <dbReference type="ChEBI" id="CHEBI:58369"/>
        <dbReference type="ChEBI" id="CHEBI:63528"/>
        <dbReference type="ChEBI" id="CHEBI:456216"/>
        <dbReference type="EC" id="2.7.4.9"/>
    </reaction>
</comment>
<evidence type="ECO:0000256" key="12">
    <source>
        <dbReference type="SAM" id="Phobius"/>
    </source>
</evidence>
<dbReference type="SUPFAM" id="SSF103473">
    <property type="entry name" value="MFS general substrate transporter"/>
    <property type="match status" value="1"/>
</dbReference>
<evidence type="ECO:0000256" key="7">
    <source>
        <dbReference type="ARBA" id="ARBA00022777"/>
    </source>
</evidence>
<feature type="transmembrane region" description="Helical" evidence="12">
    <location>
        <begin position="174"/>
        <end position="198"/>
    </location>
</feature>
<evidence type="ECO:0000256" key="6">
    <source>
        <dbReference type="ARBA" id="ARBA00022741"/>
    </source>
</evidence>
<feature type="transmembrane region" description="Helical" evidence="12">
    <location>
        <begin position="125"/>
        <end position="154"/>
    </location>
</feature>
<keyword evidence="7 10" id="KW-0418">Kinase</keyword>
<dbReference type="SUPFAM" id="SSF52540">
    <property type="entry name" value="P-loop containing nucleoside triphosphate hydrolases"/>
    <property type="match status" value="1"/>
</dbReference>
<evidence type="ECO:0000256" key="3">
    <source>
        <dbReference type="ARBA" id="ARBA00017144"/>
    </source>
</evidence>
<comment type="caution">
    <text evidence="14">The sequence shown here is derived from an EMBL/GenBank/DDBJ whole genome shotgun (WGS) entry which is preliminary data.</text>
</comment>
<evidence type="ECO:0000313" key="15">
    <source>
        <dbReference type="Proteomes" id="UP001589748"/>
    </source>
</evidence>
<comment type="function">
    <text evidence="10">Phosphorylation of dTMP to form dTDP in both de novo and salvage pathways of dTTP synthesis.</text>
</comment>
<feature type="region of interest" description="Disordered" evidence="11">
    <location>
        <begin position="1"/>
        <end position="28"/>
    </location>
</feature>
<sequence>MSSTPQPDRSSGPDVPAADPAGATPGLHWAAGPDLRGLLRDNRELRRLVPALLLSRSADLLGLLAVVTLLAATGTGPGSSGPVVLVALVLTLRVLAGLALGDVVGGLADRVDRRRLLVVTDLLRALLLLSVALLAVAGWTLVAAALVAVVGLAASRSATTAAAGLLPTARRAAAAPLLLGTTVVAASVAALALVLLSLPAGDQTRLVLGVAVAAHLLAVLLSRRTDLPTSPPPPAPGSPWAAPWRRVGAGAATVLGVAVLRPVVGPLLVLVATVGVVLAVGPSWVAGLEAGVGAFGLLVLVVVVGGLAGATRGARWAGSLPPRRRFALAVTGAGLAAVLAAVVPQVSVVVLAAALLGLLAGTARAGASTLLDLEVEPEARAVVRRSLDDTGRAVLVVVLVPAAALAGAVGPFGADPLFWPGAVVAVLLLGVLLTGTGVLAVRALAEGGTSVRDDLREAWRRRGRTARASHRHGLPGYFVAFEGGDGSGKSTQAAMLADWVARQGWEAVRTREPGGTALGRRLRSVLLDGVGDEGGTIEPRAEALLFAADRAQHVSEVIRPALRRGAVVITDRYVDSSLAYQGAGRAESVDEVEQLSAWATGGLVPDLTVVLDVDPSTAAARRGADERRRGEDRLEAESTAFHTAVREQFLLLAEREPRRYLVLDATTSERSVQRRVRAHLEALLDAPDAEDAAAEGPVPARRSRLARRARPAGSTGPVPLDPVPTDPAAAVSDEAAETPVRDPEVTGVLERPGSDDPLSARR</sequence>
<feature type="transmembrane region" description="Helical" evidence="12">
    <location>
        <begin position="326"/>
        <end position="343"/>
    </location>
</feature>
<dbReference type="PANTHER" id="PTHR10344">
    <property type="entry name" value="THYMIDYLATE KINASE"/>
    <property type="match status" value="1"/>
</dbReference>
<evidence type="ECO:0000256" key="8">
    <source>
        <dbReference type="ARBA" id="ARBA00022840"/>
    </source>
</evidence>
<feature type="transmembrane region" description="Helical" evidence="12">
    <location>
        <begin position="48"/>
        <end position="71"/>
    </location>
</feature>
<feature type="transmembrane region" description="Helical" evidence="12">
    <location>
        <begin position="292"/>
        <end position="314"/>
    </location>
</feature>
<comment type="similarity">
    <text evidence="1 10">Belongs to the thymidylate kinase family.</text>
</comment>
<dbReference type="InterPro" id="IPR018094">
    <property type="entry name" value="Thymidylate_kinase"/>
</dbReference>
<dbReference type="RefSeq" id="WP_380138944.1">
    <property type="nucleotide sequence ID" value="NZ_JBHLUI010000010.1"/>
</dbReference>